<dbReference type="EMBL" id="WJPP01000005">
    <property type="protein sequence ID" value="MRH79052.1"/>
    <property type="molecule type" value="Genomic_DNA"/>
</dbReference>
<keyword evidence="2" id="KW-0808">Transferase</keyword>
<reference evidence="2 3" key="1">
    <citation type="submission" date="2019-11" db="EMBL/GenBank/DDBJ databases">
        <authorList>
            <person name="Zhang X.Y."/>
        </authorList>
    </citation>
    <scope>NUCLEOTIDE SEQUENCE [LARGE SCALE GENOMIC DNA]</scope>
    <source>
        <strain evidence="2 3">C176</strain>
    </source>
</reference>
<dbReference type="AlphaFoldDB" id="A0A6N7QST5"/>
<dbReference type="GO" id="GO:0044010">
    <property type="term" value="P:single-species biofilm formation"/>
    <property type="evidence" value="ECO:0007669"/>
    <property type="project" value="TreeGrafter"/>
</dbReference>
<dbReference type="RefSeq" id="WP_153720096.1">
    <property type="nucleotide sequence ID" value="NZ_WJPP01000005.1"/>
</dbReference>
<dbReference type="PANTHER" id="PTHR43685:SF13">
    <property type="entry name" value="O ANTIGEN BIOSYNTHESIS RHAMNOSYLTRANSFERASE RFBN"/>
    <property type="match status" value="1"/>
</dbReference>
<comment type="caution">
    <text evidence="2">The sequence shown here is derived from an EMBL/GenBank/DDBJ whole genome shotgun (WGS) entry which is preliminary data.</text>
</comment>
<dbReference type="InterPro" id="IPR001173">
    <property type="entry name" value="Glyco_trans_2-like"/>
</dbReference>
<sequence>MALSAAVIIPARNPGPRFQEVLQAVLEQSLDPAIISSLEVLVIDSGSTDGTLEYLPALNDERVRVHEIAPAEFGHGETRNAGAEMTQGEALVFLTHDALPANQQWLNALVKPLVQNPKVAGVFGRHIAYPEADEPTHKALERHFEGFKAQPEVYLEDPVLYAAEEGYRKFLHFFSNNNSAIRRSVWAQHPFADVAFAEDQVWAKEIIEAGYVKAYAHESVVYHSHQFSAFERFQRSFDEASAFRRYFDYRLCRGPRMFIKRVYQETAADRRTLKMNLANVLGHWLGTYSQRLPKRLAQWCSWDKRLQRGLR</sequence>
<dbReference type="Proteomes" id="UP000433788">
    <property type="component" value="Unassembled WGS sequence"/>
</dbReference>
<dbReference type="PANTHER" id="PTHR43685">
    <property type="entry name" value="GLYCOSYLTRANSFERASE"/>
    <property type="match status" value="1"/>
</dbReference>
<dbReference type="GO" id="GO:0016740">
    <property type="term" value="F:transferase activity"/>
    <property type="evidence" value="ECO:0007669"/>
    <property type="project" value="UniProtKB-KW"/>
</dbReference>
<evidence type="ECO:0000313" key="3">
    <source>
        <dbReference type="Proteomes" id="UP000433788"/>
    </source>
</evidence>
<dbReference type="InterPro" id="IPR050834">
    <property type="entry name" value="Glycosyltransf_2"/>
</dbReference>
<dbReference type="SUPFAM" id="SSF53448">
    <property type="entry name" value="Nucleotide-diphospho-sugar transferases"/>
    <property type="match status" value="1"/>
</dbReference>
<dbReference type="CDD" id="cd00761">
    <property type="entry name" value="Glyco_tranf_GTA_type"/>
    <property type="match status" value="1"/>
</dbReference>
<dbReference type="InterPro" id="IPR029044">
    <property type="entry name" value="Nucleotide-diphossugar_trans"/>
</dbReference>
<evidence type="ECO:0000259" key="1">
    <source>
        <dbReference type="Pfam" id="PF00535"/>
    </source>
</evidence>
<gene>
    <name evidence="2" type="ORF">GH984_10095</name>
</gene>
<keyword evidence="3" id="KW-1185">Reference proteome</keyword>
<proteinExistence type="predicted"/>
<protein>
    <submittedName>
        <fullName evidence="2">Glycosyltransferase</fullName>
    </submittedName>
</protein>
<dbReference type="Gene3D" id="3.90.550.10">
    <property type="entry name" value="Spore Coat Polysaccharide Biosynthesis Protein SpsA, Chain A"/>
    <property type="match status" value="1"/>
</dbReference>
<dbReference type="Pfam" id="PF00535">
    <property type="entry name" value="Glycos_transf_2"/>
    <property type="match status" value="1"/>
</dbReference>
<accession>A0A6N7QST5</accession>
<feature type="domain" description="Glycosyltransferase 2-like" evidence="1">
    <location>
        <begin position="7"/>
        <end position="170"/>
    </location>
</feature>
<organism evidence="2 3">
    <name type="scientific">Spiribacter salilacus</name>
    <dbReference type="NCBI Taxonomy" id="2664894"/>
    <lineage>
        <taxon>Bacteria</taxon>
        <taxon>Pseudomonadati</taxon>
        <taxon>Pseudomonadota</taxon>
        <taxon>Gammaproteobacteria</taxon>
        <taxon>Chromatiales</taxon>
        <taxon>Ectothiorhodospiraceae</taxon>
        <taxon>Spiribacter</taxon>
    </lineage>
</organism>
<name>A0A6N7QST5_9GAMM</name>
<evidence type="ECO:0000313" key="2">
    <source>
        <dbReference type="EMBL" id="MRH79052.1"/>
    </source>
</evidence>